<evidence type="ECO:0000313" key="2">
    <source>
        <dbReference type="EMBL" id="CAI2767328.1"/>
    </source>
</evidence>
<proteinExistence type="predicted"/>
<dbReference type="InterPro" id="IPR012338">
    <property type="entry name" value="Beta-lactam/transpept-like"/>
</dbReference>
<dbReference type="EMBL" id="OX336425">
    <property type="protein sequence ID" value="CAI2767328.1"/>
    <property type="molecule type" value="Genomic_DNA"/>
</dbReference>
<reference evidence="2" key="1">
    <citation type="submission" date="2022-09" db="EMBL/GenBank/DDBJ databases">
        <authorList>
            <person name="Duchaud E."/>
        </authorList>
    </citation>
    <scope>NUCLEOTIDE SEQUENCE</scope>
    <source>
        <strain evidence="2">TRV642</strain>
    </source>
</reference>
<sequence length="382" mass="43544">MNSKTELSAAKISTKKLNLTLNKIFEESSFQGFAVGIVKGDSVYFSKGYGWANAKDKVPFTEKTIMPIASVSKTFIGFSVAKAIELGYFTAETPINEILPYPIINPNFPDDIIKVKHLFTHTSGIIDVTEVYYSTYQLNKRPDIALDVFLQEYLDTSGKLYSERNFDIHKAGKKYNYSNIVSALMAHLIEIKSGISFDEFTKKYLFEPLELKNTHWFYNEKKAKKYATLYEIYPEDEPPHKDFINPDKTLKTYSCVTYPDGSLRSTVKDLSSFVIEMIEGYQNESDILGDEYYQLPFQKQFSEGTFPLKFEGLENQAVFWTYDKIHSISHGGNDPGVTTSVSIDLKNKIGRIILVNCTIMNEDRKDLTGDLLKIAQALYEVQ</sequence>
<dbReference type="SUPFAM" id="SSF56601">
    <property type="entry name" value="beta-lactamase/transpeptidase-like"/>
    <property type="match status" value="1"/>
</dbReference>
<dbReference type="KEGG" id="fcs:TRV642_2454"/>
<protein>
    <submittedName>
        <fullName evidence="2">Penicillin-binding protein 4</fullName>
    </submittedName>
</protein>
<feature type="domain" description="Beta-lactamase-related" evidence="1">
    <location>
        <begin position="27"/>
        <end position="369"/>
    </location>
</feature>
<dbReference type="RefSeq" id="WP_263360272.1">
    <property type="nucleotide sequence ID" value="NZ_OX336425.1"/>
</dbReference>
<dbReference type="InterPro" id="IPR001466">
    <property type="entry name" value="Beta-lactam-related"/>
</dbReference>
<gene>
    <name evidence="2" type="primary">pbpE</name>
    <name evidence="2" type="ORF">TRV642_2454</name>
</gene>
<dbReference type="Pfam" id="PF00144">
    <property type="entry name" value="Beta-lactamase"/>
    <property type="match status" value="1"/>
</dbReference>
<evidence type="ECO:0000313" key="3">
    <source>
        <dbReference type="Proteomes" id="UP001152749"/>
    </source>
</evidence>
<dbReference type="Proteomes" id="UP001152749">
    <property type="component" value="Chromosome"/>
</dbReference>
<dbReference type="PANTHER" id="PTHR46825:SF9">
    <property type="entry name" value="BETA-LACTAMASE-RELATED DOMAIN-CONTAINING PROTEIN"/>
    <property type="match status" value="1"/>
</dbReference>
<dbReference type="PANTHER" id="PTHR46825">
    <property type="entry name" value="D-ALANYL-D-ALANINE-CARBOXYPEPTIDASE/ENDOPEPTIDASE AMPH"/>
    <property type="match status" value="1"/>
</dbReference>
<accession>A0A9W4X3H0</accession>
<evidence type="ECO:0000259" key="1">
    <source>
        <dbReference type="Pfam" id="PF00144"/>
    </source>
</evidence>
<dbReference type="AlphaFoldDB" id="A0A9W4X3H0"/>
<organism evidence="2 3">
    <name type="scientific">Flavobacterium collinsii</name>
    <dbReference type="NCBI Taxonomy" id="1114861"/>
    <lineage>
        <taxon>Bacteria</taxon>
        <taxon>Pseudomonadati</taxon>
        <taxon>Bacteroidota</taxon>
        <taxon>Flavobacteriia</taxon>
        <taxon>Flavobacteriales</taxon>
        <taxon>Flavobacteriaceae</taxon>
        <taxon>Flavobacterium</taxon>
    </lineage>
</organism>
<name>A0A9W4X3H0_9FLAO</name>
<dbReference type="Gene3D" id="3.40.710.10">
    <property type="entry name" value="DD-peptidase/beta-lactamase superfamily"/>
    <property type="match status" value="1"/>
</dbReference>
<dbReference type="InterPro" id="IPR050491">
    <property type="entry name" value="AmpC-like"/>
</dbReference>